<proteinExistence type="predicted"/>
<dbReference type="AlphaFoldDB" id="A0A0P1AXM4"/>
<reference evidence="2" key="1">
    <citation type="submission" date="2014-09" db="EMBL/GenBank/DDBJ databases">
        <authorList>
            <person name="Sharma Rahul"/>
            <person name="Thines Marco"/>
        </authorList>
    </citation>
    <scope>NUCLEOTIDE SEQUENCE [LARGE SCALE GENOMIC DNA]</scope>
</reference>
<dbReference type="Proteomes" id="UP000054928">
    <property type="component" value="Unassembled WGS sequence"/>
</dbReference>
<dbReference type="EMBL" id="CCYD01001583">
    <property type="protein sequence ID" value="CEG45549.1"/>
    <property type="molecule type" value="Genomic_DNA"/>
</dbReference>
<protein>
    <submittedName>
        <fullName evidence="1">Uncharacterized protein</fullName>
    </submittedName>
</protein>
<name>A0A0P1AXM4_PLAHL</name>
<evidence type="ECO:0000313" key="1">
    <source>
        <dbReference type="EMBL" id="CEG45549.1"/>
    </source>
</evidence>
<evidence type="ECO:0000313" key="2">
    <source>
        <dbReference type="Proteomes" id="UP000054928"/>
    </source>
</evidence>
<organism evidence="1 2">
    <name type="scientific">Plasmopara halstedii</name>
    <name type="common">Downy mildew of sunflower</name>
    <dbReference type="NCBI Taxonomy" id="4781"/>
    <lineage>
        <taxon>Eukaryota</taxon>
        <taxon>Sar</taxon>
        <taxon>Stramenopiles</taxon>
        <taxon>Oomycota</taxon>
        <taxon>Peronosporomycetes</taxon>
        <taxon>Peronosporales</taxon>
        <taxon>Peronosporaceae</taxon>
        <taxon>Plasmopara</taxon>
    </lineage>
</organism>
<dbReference type="RefSeq" id="XP_024581918.1">
    <property type="nucleotide sequence ID" value="XM_024716306.1"/>
</dbReference>
<sequence length="62" mass="7110">MAVSRQFETTGDISRTSSRVAHSPHLFLNRHTPASRKHYAVRDIDSDTVKPDLKCLRIIITY</sequence>
<dbReference type="GeneID" id="36396893"/>
<keyword evidence="2" id="KW-1185">Reference proteome</keyword>
<accession>A0A0P1AXM4</accession>